<evidence type="ECO:0000256" key="2">
    <source>
        <dbReference type="ARBA" id="ARBA00022618"/>
    </source>
</evidence>
<comment type="similarity">
    <text evidence="1">Belongs to the cyclin family. Cyclin D subfamily.</text>
</comment>
<evidence type="ECO:0000256" key="4">
    <source>
        <dbReference type="ARBA" id="ARBA00023306"/>
    </source>
</evidence>
<dbReference type="AlphaFoldDB" id="A0A9D3VFM9"/>
<organism evidence="9 10">
    <name type="scientific">Gossypium stocksii</name>
    <dbReference type="NCBI Taxonomy" id="47602"/>
    <lineage>
        <taxon>Eukaryota</taxon>
        <taxon>Viridiplantae</taxon>
        <taxon>Streptophyta</taxon>
        <taxon>Embryophyta</taxon>
        <taxon>Tracheophyta</taxon>
        <taxon>Spermatophyta</taxon>
        <taxon>Magnoliopsida</taxon>
        <taxon>eudicotyledons</taxon>
        <taxon>Gunneridae</taxon>
        <taxon>Pentapetalae</taxon>
        <taxon>rosids</taxon>
        <taxon>malvids</taxon>
        <taxon>Malvales</taxon>
        <taxon>Malvaceae</taxon>
        <taxon>Malvoideae</taxon>
        <taxon>Gossypium</taxon>
    </lineage>
</organism>
<evidence type="ECO:0000313" key="10">
    <source>
        <dbReference type="Proteomes" id="UP000828251"/>
    </source>
</evidence>
<dbReference type="Proteomes" id="UP000828251">
    <property type="component" value="Unassembled WGS sequence"/>
</dbReference>
<keyword evidence="4" id="KW-0131">Cell cycle</keyword>
<name>A0A9D3VFM9_9ROSI</name>
<reference evidence="9 10" key="1">
    <citation type="journal article" date="2021" name="Plant Biotechnol. J.">
        <title>Multi-omics assisted identification of the key and species-specific regulatory components of drought-tolerant mechanisms in Gossypium stocksii.</title>
        <authorList>
            <person name="Yu D."/>
            <person name="Ke L."/>
            <person name="Zhang D."/>
            <person name="Wu Y."/>
            <person name="Sun Y."/>
            <person name="Mei J."/>
            <person name="Sun J."/>
            <person name="Sun Y."/>
        </authorList>
    </citation>
    <scope>NUCLEOTIDE SEQUENCE [LARGE SCALE GENOMIC DNA]</scope>
    <source>
        <strain evidence="10">cv. E1</strain>
        <tissue evidence="9">Leaf</tissue>
    </source>
</reference>
<dbReference type="PANTHER" id="PTHR10177">
    <property type="entry name" value="CYCLINS"/>
    <property type="match status" value="1"/>
</dbReference>
<dbReference type="InterPro" id="IPR004367">
    <property type="entry name" value="Cyclin_C-dom"/>
</dbReference>
<proteinExistence type="inferred from homology"/>
<dbReference type="CDD" id="cd20543">
    <property type="entry name" value="CYCLIN_AtCycD-like_rpt1"/>
    <property type="match status" value="1"/>
</dbReference>
<dbReference type="InterPro" id="IPR013763">
    <property type="entry name" value="Cyclin-like_dom"/>
</dbReference>
<accession>A0A9D3VFM9</accession>
<evidence type="ECO:0000313" key="9">
    <source>
        <dbReference type="EMBL" id="KAH1082445.1"/>
    </source>
</evidence>
<comment type="caution">
    <text evidence="9">The sequence shown here is derived from an EMBL/GenBank/DDBJ whole genome shotgun (WGS) entry which is preliminary data.</text>
</comment>
<dbReference type="Pfam" id="PF02984">
    <property type="entry name" value="Cyclin_C"/>
    <property type="match status" value="1"/>
</dbReference>
<evidence type="ECO:0008006" key="11">
    <source>
        <dbReference type="Google" id="ProtNLM"/>
    </source>
</evidence>
<protein>
    <recommendedName>
        <fullName evidence="11">Cyclin N-terminal domain-containing protein</fullName>
    </recommendedName>
</protein>
<evidence type="ECO:0000256" key="6">
    <source>
        <dbReference type="SAM" id="MobiDB-lite"/>
    </source>
</evidence>
<dbReference type="SMART" id="SM01332">
    <property type="entry name" value="Cyclin_C"/>
    <property type="match status" value="1"/>
</dbReference>
<feature type="domain" description="Cyclin C-terminal" evidence="8">
    <location>
        <begin position="192"/>
        <end position="318"/>
    </location>
</feature>
<dbReference type="SMART" id="SM00385">
    <property type="entry name" value="CYCLIN"/>
    <property type="match status" value="1"/>
</dbReference>
<feature type="region of interest" description="Disordered" evidence="6">
    <location>
        <begin position="318"/>
        <end position="347"/>
    </location>
</feature>
<dbReference type="PROSITE" id="PS00292">
    <property type="entry name" value="CYCLINS"/>
    <property type="match status" value="1"/>
</dbReference>
<evidence type="ECO:0000256" key="5">
    <source>
        <dbReference type="RuleBase" id="RU000383"/>
    </source>
</evidence>
<dbReference type="GO" id="GO:0051301">
    <property type="term" value="P:cell division"/>
    <property type="evidence" value="ECO:0007669"/>
    <property type="project" value="UniProtKB-KW"/>
</dbReference>
<dbReference type="OrthoDB" id="306099at2759"/>
<dbReference type="FunFam" id="1.10.472.10:FF:000069">
    <property type="entry name" value="Cyclin-D5-1"/>
    <property type="match status" value="1"/>
</dbReference>
<dbReference type="EMBL" id="JAIQCV010000007">
    <property type="protein sequence ID" value="KAH1082445.1"/>
    <property type="molecule type" value="Genomic_DNA"/>
</dbReference>
<dbReference type="CDD" id="cd20544">
    <property type="entry name" value="CYCLIN_AtCycD-like_rpt2"/>
    <property type="match status" value="1"/>
</dbReference>
<dbReference type="InterPro" id="IPR006671">
    <property type="entry name" value="Cyclin_N"/>
</dbReference>
<evidence type="ECO:0000256" key="3">
    <source>
        <dbReference type="ARBA" id="ARBA00023127"/>
    </source>
</evidence>
<keyword evidence="2" id="KW-0132">Cell division</keyword>
<dbReference type="Pfam" id="PF00134">
    <property type="entry name" value="Cyclin_N"/>
    <property type="match status" value="1"/>
</dbReference>
<gene>
    <name evidence="9" type="ORF">J1N35_022206</name>
</gene>
<evidence type="ECO:0000256" key="1">
    <source>
        <dbReference type="ARBA" id="ARBA00009065"/>
    </source>
</evidence>
<dbReference type="InterPro" id="IPR039361">
    <property type="entry name" value="Cyclin"/>
</dbReference>
<dbReference type="InterPro" id="IPR048258">
    <property type="entry name" value="Cyclins_cyclin-box"/>
</dbReference>
<dbReference type="Gene3D" id="1.10.472.10">
    <property type="entry name" value="Cyclin-like"/>
    <property type="match status" value="2"/>
</dbReference>
<feature type="domain" description="Cyclin-like" evidence="7">
    <location>
        <begin position="97"/>
        <end position="183"/>
    </location>
</feature>
<evidence type="ECO:0000259" key="7">
    <source>
        <dbReference type="SMART" id="SM00385"/>
    </source>
</evidence>
<evidence type="ECO:0000259" key="8">
    <source>
        <dbReference type="SMART" id="SM01332"/>
    </source>
</evidence>
<keyword evidence="10" id="KW-1185">Reference proteome</keyword>
<dbReference type="InterPro" id="IPR036915">
    <property type="entry name" value="Cyclin-like_sf"/>
</dbReference>
<sequence>MCNTEQRVEREMGELDTSFSCSSLLCRETEEDACFSETEKEDDRSVYFKSCFVSDNEDEYIEMLVQRESEIGFKASASFSDSKHKSWLECARLDAIQWMFNTRAIFGFQIHTAYLSVIYFDRFLSKRSIDDGKLWAIRLLSVTCLSLAAKMEECSAPAFSEFPIQDYQFENKTIQKMELLVLTTLEWKMSSITPFAYLDYFIHKFYGEYRPKGLVSKIMQLIMSMIKEISLVDHRPSVIAAAAVLAAYDSRLTRKSIDLNVDFISFWGTPENEHIFWSYNLMQEIEMRKSKTPASVISSNYSSVTYSSLDAIETSSAVSNGAGTKRKLTFNESDRNSPPAKKFYQCE</sequence>
<dbReference type="SUPFAM" id="SSF47954">
    <property type="entry name" value="Cyclin-like"/>
    <property type="match status" value="2"/>
</dbReference>
<keyword evidence="3 5" id="KW-0195">Cyclin</keyword>